<gene>
    <name evidence="1" type="ORF">COW77_00795</name>
</gene>
<evidence type="ECO:0000313" key="2">
    <source>
        <dbReference type="Proteomes" id="UP000229241"/>
    </source>
</evidence>
<reference evidence="1 2" key="1">
    <citation type="submission" date="2017-09" db="EMBL/GenBank/DDBJ databases">
        <title>Depth-based differentiation of microbial function through sediment-hosted aquifers and enrichment of novel symbionts in the deep terrestrial subsurface.</title>
        <authorList>
            <person name="Probst A.J."/>
            <person name="Ladd B."/>
            <person name="Jarett J.K."/>
            <person name="Geller-Mcgrath D.E."/>
            <person name="Sieber C.M."/>
            <person name="Emerson J.B."/>
            <person name="Anantharaman K."/>
            <person name="Thomas B.C."/>
            <person name="Malmstrom R."/>
            <person name="Stieglmeier M."/>
            <person name="Klingl A."/>
            <person name="Woyke T."/>
            <person name="Ryan C.M."/>
            <person name="Banfield J.F."/>
        </authorList>
    </citation>
    <scope>NUCLEOTIDE SEQUENCE [LARGE SCALE GENOMIC DNA]</scope>
    <source>
        <strain evidence="1">CG18_big_fil_WC_8_21_14_2_50_39_7</strain>
    </source>
</reference>
<dbReference type="InterPro" id="IPR036157">
    <property type="entry name" value="dUTPase-like_sf"/>
</dbReference>
<dbReference type="AlphaFoldDB" id="A0A2H0ED16"/>
<sequence length="34" mass="3843">QLLVQKIESPQIEEVDDIPKTNRGEQRFGSSGIM</sequence>
<evidence type="ECO:0000313" key="1">
    <source>
        <dbReference type="EMBL" id="PIP92285.1"/>
    </source>
</evidence>
<feature type="non-terminal residue" evidence="1">
    <location>
        <position position="1"/>
    </location>
</feature>
<dbReference type="SUPFAM" id="SSF51283">
    <property type="entry name" value="dUTPase-like"/>
    <property type="match status" value="1"/>
</dbReference>
<dbReference type="Proteomes" id="UP000229241">
    <property type="component" value="Unassembled WGS sequence"/>
</dbReference>
<name>A0A2H0ED16_9BACT</name>
<accession>A0A2H0ED16</accession>
<dbReference type="EMBL" id="PCTX01000021">
    <property type="protein sequence ID" value="PIP92285.1"/>
    <property type="molecule type" value="Genomic_DNA"/>
</dbReference>
<dbReference type="GO" id="GO:0016787">
    <property type="term" value="F:hydrolase activity"/>
    <property type="evidence" value="ECO:0007669"/>
    <property type="project" value="UniProtKB-KW"/>
</dbReference>
<keyword evidence="1" id="KW-0378">Hydrolase</keyword>
<dbReference type="Gene3D" id="2.70.40.10">
    <property type="match status" value="1"/>
</dbReference>
<organism evidence="1 2">
    <name type="scientific">Candidatus Wolfebacteria bacterium CG18_big_fil_WC_8_21_14_2_50_39_7</name>
    <dbReference type="NCBI Taxonomy" id="1975071"/>
    <lineage>
        <taxon>Bacteria</taxon>
        <taxon>Candidatus Wolfeibacteriota</taxon>
    </lineage>
</organism>
<proteinExistence type="predicted"/>
<comment type="caution">
    <text evidence="1">The sequence shown here is derived from an EMBL/GenBank/DDBJ whole genome shotgun (WGS) entry which is preliminary data.</text>
</comment>
<protein>
    <submittedName>
        <fullName evidence="1">Deoxyuridine 5'-triphosphate nucleotidohydrolase</fullName>
    </submittedName>
</protein>